<evidence type="ECO:0000256" key="5">
    <source>
        <dbReference type="ARBA" id="ARBA00022741"/>
    </source>
</evidence>
<dbReference type="InterPro" id="IPR003594">
    <property type="entry name" value="HATPase_dom"/>
</dbReference>
<evidence type="ECO:0000313" key="16">
    <source>
        <dbReference type="Proteomes" id="UP001326715"/>
    </source>
</evidence>
<dbReference type="SMART" id="SM00387">
    <property type="entry name" value="HATPase_c"/>
    <property type="match status" value="1"/>
</dbReference>
<dbReference type="InterPro" id="IPR011990">
    <property type="entry name" value="TPR-like_helical_dom_sf"/>
</dbReference>
<dbReference type="InterPro" id="IPR019734">
    <property type="entry name" value="TPR_rpt"/>
</dbReference>
<dbReference type="GO" id="GO:0000155">
    <property type="term" value="F:phosphorelay sensor kinase activity"/>
    <property type="evidence" value="ECO:0007669"/>
    <property type="project" value="InterPro"/>
</dbReference>
<dbReference type="EC" id="2.7.13.3" evidence="2"/>
<reference evidence="14 16" key="2">
    <citation type="submission" date="2023-11" db="EMBL/GenBank/DDBJ databases">
        <title>MicrobeMod: A computational toolkit for identifying prokaryotic methylation and restriction-modification with nanopore sequencing.</title>
        <authorList>
            <person name="Crits-Christoph A."/>
            <person name="Kang S.C."/>
            <person name="Lee H."/>
            <person name="Ostrov N."/>
        </authorList>
    </citation>
    <scope>NUCLEOTIDE SEQUENCE [LARGE SCALE GENOMIC DNA]</scope>
    <source>
        <strain evidence="14 16">ATCC 23090</strain>
    </source>
</reference>
<keyword evidence="6 13" id="KW-0418">Kinase</keyword>
<dbReference type="CDD" id="cd16917">
    <property type="entry name" value="HATPase_UhpB-NarQ-NarX-like"/>
    <property type="match status" value="1"/>
</dbReference>
<dbReference type="Proteomes" id="UP001326715">
    <property type="component" value="Chromosome"/>
</dbReference>
<dbReference type="InterPro" id="IPR005467">
    <property type="entry name" value="His_kinase_dom"/>
</dbReference>
<evidence type="ECO:0000256" key="1">
    <source>
        <dbReference type="ARBA" id="ARBA00000085"/>
    </source>
</evidence>
<dbReference type="PANTHER" id="PTHR24421:SF10">
    <property type="entry name" value="NITRATE_NITRITE SENSOR PROTEIN NARQ"/>
    <property type="match status" value="1"/>
</dbReference>
<accession>A0A1K1QWD8</accession>
<dbReference type="InterPro" id="IPR050482">
    <property type="entry name" value="Sensor_HK_TwoCompSys"/>
</dbReference>
<dbReference type="Gene3D" id="1.20.5.1930">
    <property type="match status" value="1"/>
</dbReference>
<organism evidence="13 15">
    <name type="scientific">Chitinophaga sancti</name>
    <dbReference type="NCBI Taxonomy" id="1004"/>
    <lineage>
        <taxon>Bacteria</taxon>
        <taxon>Pseudomonadati</taxon>
        <taxon>Bacteroidota</taxon>
        <taxon>Chitinophagia</taxon>
        <taxon>Chitinophagales</taxon>
        <taxon>Chitinophagaceae</taxon>
        <taxon>Chitinophaga</taxon>
    </lineage>
</organism>
<gene>
    <name evidence="13" type="ORF">SAMN05661012_03130</name>
    <name evidence="14" type="ORF">SR876_13055</name>
</gene>
<evidence type="ECO:0000313" key="14">
    <source>
        <dbReference type="EMBL" id="WQG92437.1"/>
    </source>
</evidence>
<keyword evidence="11" id="KW-1133">Transmembrane helix</keyword>
<dbReference type="InterPro" id="IPR011712">
    <property type="entry name" value="Sig_transdc_His_kin_sub3_dim/P"/>
</dbReference>
<evidence type="ECO:0000259" key="12">
    <source>
        <dbReference type="PROSITE" id="PS50109"/>
    </source>
</evidence>
<keyword evidence="10" id="KW-0175">Coiled coil</keyword>
<feature type="transmembrane region" description="Helical" evidence="11">
    <location>
        <begin position="416"/>
        <end position="439"/>
    </location>
</feature>
<dbReference type="SUPFAM" id="SSF55874">
    <property type="entry name" value="ATPase domain of HSP90 chaperone/DNA topoisomerase II/histidine kinase"/>
    <property type="match status" value="1"/>
</dbReference>
<dbReference type="Pfam" id="PF02518">
    <property type="entry name" value="HATPase_c"/>
    <property type="match status" value="1"/>
</dbReference>
<feature type="domain" description="Histidine kinase" evidence="12">
    <location>
        <begin position="588"/>
        <end position="677"/>
    </location>
</feature>
<evidence type="ECO:0000256" key="8">
    <source>
        <dbReference type="ARBA" id="ARBA00023012"/>
    </source>
</evidence>
<evidence type="ECO:0000256" key="6">
    <source>
        <dbReference type="ARBA" id="ARBA00022777"/>
    </source>
</evidence>
<evidence type="ECO:0000256" key="4">
    <source>
        <dbReference type="ARBA" id="ARBA00022679"/>
    </source>
</evidence>
<keyword evidence="16" id="KW-1185">Reference proteome</keyword>
<keyword evidence="4" id="KW-0808">Transferase</keyword>
<feature type="repeat" description="TPR" evidence="9">
    <location>
        <begin position="176"/>
        <end position="209"/>
    </location>
</feature>
<keyword evidence="9" id="KW-0802">TPR repeat</keyword>
<sequence length="681" mass="77844">MGTLFTYKRVLSILIIMLLIANSTFFTSCSRSKPTYLDSLQNAIRRVPDEASRVELFLRLAKKLQTTDSALAFSYIQQALKLEEKRDNKLGIASAHLALGEWYRTYRDPQEAEKYLILAKEALKKDTARESRKLMAMTRINIATVMGDKGYTQLQVEEYLNAIPIIEQLNEPKILGSTYQSLGDIFFNKAQYKTATTYYNKSLETYADSAVFTDDIISRHLNLSSCMFYLDSLQQMQQHLSDAKKKLDSMPGDSSNLWASWFDYQGQLDQKHQMYVHATTMFNSGLSIARRYQDNTTICQNLYSLAKLHNRLGQYDIAMSFMNEYTALASSLRDYPLHMPALDLMADIAYKQSNSDQGYRFLRQYITLADSMQEQEVTAKLHELETQFQTSEKERRILQLQHENERQEFALQKNRLLISLMIVIMISLLVVAGLSYLFYRNGRKLLTQQEQLHQFEVDRIRQEHHISLLSAMLEGQEQERTRLARDLHDGLGGLLSGIKLELSTIPTIDDIEIKHDKVNNTLQRLDGAMDELRRIARSMMPEILIKYGLGEATVEYCRGLKKTGVNNIVCQVYNFHTDSMKHTRQVVLYRIMQELVNNAIKHANASQILVLLQQTDNTIFLTIEDDGAGFDTTQGNKLKGAGLANIQARVDFLGGKMEIQSEIGTGTTITIECATSEKNDA</sequence>
<dbReference type="Proteomes" id="UP000183788">
    <property type="component" value="Unassembled WGS sequence"/>
</dbReference>
<evidence type="ECO:0000313" key="13">
    <source>
        <dbReference type="EMBL" id="SFW63939.1"/>
    </source>
</evidence>
<dbReference type="OrthoDB" id="617348at2"/>
<dbReference type="InterPro" id="IPR036890">
    <property type="entry name" value="HATPase_C_sf"/>
</dbReference>
<keyword evidence="5" id="KW-0547">Nucleotide-binding</keyword>
<evidence type="ECO:0000256" key="10">
    <source>
        <dbReference type="SAM" id="Coils"/>
    </source>
</evidence>
<evidence type="ECO:0000313" key="15">
    <source>
        <dbReference type="Proteomes" id="UP000183788"/>
    </source>
</evidence>
<reference evidence="13 15" key="1">
    <citation type="submission" date="2016-11" db="EMBL/GenBank/DDBJ databases">
        <authorList>
            <person name="Jaros S."/>
            <person name="Januszkiewicz K."/>
            <person name="Wedrychowicz H."/>
        </authorList>
    </citation>
    <scope>NUCLEOTIDE SEQUENCE [LARGE SCALE GENOMIC DNA]</scope>
    <source>
        <strain evidence="13 15">DSM 784</strain>
    </source>
</reference>
<dbReference type="PROSITE" id="PS50109">
    <property type="entry name" value="HIS_KIN"/>
    <property type="match status" value="1"/>
</dbReference>
<dbReference type="RefSeq" id="WP_072361988.1">
    <property type="nucleotide sequence ID" value="NZ_CP139972.1"/>
</dbReference>
<dbReference type="Pfam" id="PF07730">
    <property type="entry name" value="HisKA_3"/>
    <property type="match status" value="1"/>
</dbReference>
<dbReference type="GO" id="GO:0046983">
    <property type="term" value="F:protein dimerization activity"/>
    <property type="evidence" value="ECO:0007669"/>
    <property type="project" value="InterPro"/>
</dbReference>
<dbReference type="Gene3D" id="3.30.565.10">
    <property type="entry name" value="Histidine kinase-like ATPase, C-terminal domain"/>
    <property type="match status" value="1"/>
</dbReference>
<evidence type="ECO:0000256" key="7">
    <source>
        <dbReference type="ARBA" id="ARBA00022840"/>
    </source>
</evidence>
<dbReference type="AlphaFoldDB" id="A0A1K1QWD8"/>
<keyword evidence="11" id="KW-0472">Membrane</keyword>
<dbReference type="EMBL" id="FPIZ01000009">
    <property type="protein sequence ID" value="SFW63939.1"/>
    <property type="molecule type" value="Genomic_DNA"/>
</dbReference>
<evidence type="ECO:0000256" key="2">
    <source>
        <dbReference type="ARBA" id="ARBA00012438"/>
    </source>
</evidence>
<keyword evidence="3" id="KW-0597">Phosphoprotein</keyword>
<proteinExistence type="predicted"/>
<keyword evidence="8" id="KW-0902">Two-component regulatory system</keyword>
<name>A0A1K1QWD8_9BACT</name>
<keyword evidence="11" id="KW-0812">Transmembrane</keyword>
<evidence type="ECO:0000256" key="9">
    <source>
        <dbReference type="PROSITE-ProRule" id="PRU00339"/>
    </source>
</evidence>
<protein>
    <recommendedName>
        <fullName evidence="2">histidine kinase</fullName>
        <ecNumber evidence="2">2.7.13.3</ecNumber>
    </recommendedName>
</protein>
<keyword evidence="7" id="KW-0067">ATP-binding</keyword>
<dbReference type="Gene3D" id="1.25.40.10">
    <property type="entry name" value="Tetratricopeptide repeat domain"/>
    <property type="match status" value="3"/>
</dbReference>
<dbReference type="PROSITE" id="PS50005">
    <property type="entry name" value="TPR"/>
    <property type="match status" value="1"/>
</dbReference>
<dbReference type="EMBL" id="CP140154">
    <property type="protein sequence ID" value="WQG92437.1"/>
    <property type="molecule type" value="Genomic_DNA"/>
</dbReference>
<dbReference type="STRING" id="1004.SAMN05661012_03130"/>
<comment type="catalytic activity">
    <reaction evidence="1">
        <text>ATP + protein L-histidine = ADP + protein N-phospho-L-histidine.</text>
        <dbReference type="EC" id="2.7.13.3"/>
    </reaction>
</comment>
<dbReference type="PANTHER" id="PTHR24421">
    <property type="entry name" value="NITRATE/NITRITE SENSOR PROTEIN NARX-RELATED"/>
    <property type="match status" value="1"/>
</dbReference>
<dbReference type="GO" id="GO:0005524">
    <property type="term" value="F:ATP binding"/>
    <property type="evidence" value="ECO:0007669"/>
    <property type="project" value="UniProtKB-KW"/>
</dbReference>
<dbReference type="SUPFAM" id="SSF48452">
    <property type="entry name" value="TPR-like"/>
    <property type="match status" value="2"/>
</dbReference>
<dbReference type="GO" id="GO:0016020">
    <property type="term" value="C:membrane"/>
    <property type="evidence" value="ECO:0007669"/>
    <property type="project" value="InterPro"/>
</dbReference>
<evidence type="ECO:0000256" key="11">
    <source>
        <dbReference type="SAM" id="Phobius"/>
    </source>
</evidence>
<feature type="coiled-coil region" evidence="10">
    <location>
        <begin position="374"/>
        <end position="408"/>
    </location>
</feature>
<evidence type="ECO:0000256" key="3">
    <source>
        <dbReference type="ARBA" id="ARBA00022553"/>
    </source>
</evidence>